<proteinExistence type="predicted"/>
<keyword evidence="1 2" id="KW-0732">Signal</keyword>
<evidence type="ECO:0000313" key="4">
    <source>
        <dbReference type="EMBL" id="GAA4946348.1"/>
    </source>
</evidence>
<name>A0ABP9GKQ8_9ACTN</name>
<dbReference type="Pfam" id="PF00497">
    <property type="entry name" value="SBP_bac_3"/>
    <property type="match status" value="1"/>
</dbReference>
<accession>A0ABP9GKQ8</accession>
<dbReference type="SUPFAM" id="SSF53850">
    <property type="entry name" value="Periplasmic binding protein-like II"/>
    <property type="match status" value="1"/>
</dbReference>
<gene>
    <name evidence="4" type="ORF">GCM10023205_02640</name>
</gene>
<feature type="chain" id="PRO_5045511733" evidence="2">
    <location>
        <begin position="27"/>
        <end position="309"/>
    </location>
</feature>
<dbReference type="InterPro" id="IPR001638">
    <property type="entry name" value="Solute-binding_3/MltF_N"/>
</dbReference>
<dbReference type="PANTHER" id="PTHR35936">
    <property type="entry name" value="MEMBRANE-BOUND LYTIC MUREIN TRANSGLYCOSYLASE F"/>
    <property type="match status" value="1"/>
</dbReference>
<feature type="domain" description="Solute-binding protein family 3/N-terminal" evidence="3">
    <location>
        <begin position="56"/>
        <end position="294"/>
    </location>
</feature>
<dbReference type="PROSITE" id="PS51257">
    <property type="entry name" value="PROKAR_LIPOPROTEIN"/>
    <property type="match status" value="1"/>
</dbReference>
<protein>
    <submittedName>
        <fullName evidence="4">ABC transporter substrate-binding protein</fullName>
    </submittedName>
</protein>
<dbReference type="CDD" id="cd01004">
    <property type="entry name" value="PBP2_MidA_like"/>
    <property type="match status" value="1"/>
</dbReference>
<evidence type="ECO:0000259" key="3">
    <source>
        <dbReference type="SMART" id="SM00062"/>
    </source>
</evidence>
<dbReference type="Gene3D" id="3.40.190.10">
    <property type="entry name" value="Periplasmic binding protein-like II"/>
    <property type="match status" value="2"/>
</dbReference>
<keyword evidence="5" id="KW-1185">Reference proteome</keyword>
<dbReference type="EMBL" id="BAABHS010000001">
    <property type="protein sequence ID" value="GAA4946348.1"/>
    <property type="molecule type" value="Genomic_DNA"/>
</dbReference>
<evidence type="ECO:0000256" key="2">
    <source>
        <dbReference type="SAM" id="SignalP"/>
    </source>
</evidence>
<dbReference type="PANTHER" id="PTHR35936:SF17">
    <property type="entry name" value="ARGININE-BINDING EXTRACELLULAR PROTEIN ARTP"/>
    <property type="match status" value="1"/>
</dbReference>
<feature type="signal peptide" evidence="2">
    <location>
        <begin position="1"/>
        <end position="26"/>
    </location>
</feature>
<evidence type="ECO:0000256" key="1">
    <source>
        <dbReference type="ARBA" id="ARBA00022729"/>
    </source>
</evidence>
<comment type="caution">
    <text evidence="4">The sequence shown here is derived from an EMBL/GenBank/DDBJ whole genome shotgun (WGS) entry which is preliminary data.</text>
</comment>
<dbReference type="SMART" id="SM00062">
    <property type="entry name" value="PBPb"/>
    <property type="match status" value="1"/>
</dbReference>
<reference evidence="5" key="1">
    <citation type="journal article" date="2019" name="Int. J. Syst. Evol. Microbiol.">
        <title>The Global Catalogue of Microorganisms (GCM) 10K type strain sequencing project: providing services to taxonomists for standard genome sequencing and annotation.</title>
        <authorList>
            <consortium name="The Broad Institute Genomics Platform"/>
            <consortium name="The Broad Institute Genome Sequencing Center for Infectious Disease"/>
            <person name="Wu L."/>
            <person name="Ma J."/>
        </authorList>
    </citation>
    <scope>NUCLEOTIDE SEQUENCE [LARGE SCALE GENOMIC DNA]</scope>
    <source>
        <strain evidence="5">JCM 17986</strain>
    </source>
</reference>
<evidence type="ECO:0000313" key="5">
    <source>
        <dbReference type="Proteomes" id="UP001500466"/>
    </source>
</evidence>
<dbReference type="Proteomes" id="UP001500466">
    <property type="component" value="Unassembled WGS sequence"/>
</dbReference>
<organism evidence="4 5">
    <name type="scientific">Yinghuangia aomiensis</name>
    <dbReference type="NCBI Taxonomy" id="676205"/>
    <lineage>
        <taxon>Bacteria</taxon>
        <taxon>Bacillati</taxon>
        <taxon>Actinomycetota</taxon>
        <taxon>Actinomycetes</taxon>
        <taxon>Kitasatosporales</taxon>
        <taxon>Streptomycetaceae</taxon>
        <taxon>Yinghuangia</taxon>
    </lineage>
</organism>
<sequence>MTAHSARRRISAAGAALVAGALLLTACGDDGDSKPPVDKSAPLYAKVPEKYQKAQVIKVGSDVAYAPNEYYDSDGKTIIGMDPDIAAAISKQLGIQLQFKNQSFDGLITSLNSKRIDLIMSSMSDTKDRQNGVDKDGKKAGPGVDFVDYFNAGTSILVQKGNPKGIKTLDDLCGQTVALQKGTTQEEMANKQQEKCAAAGKGKIDLLTFDKDTDALLQLKQGRSVADMNDFPVAAYNAQTANNGGDFEVVGEQLEAGPYGVALRKDDTQLRDVVKEALENIVKSGEYTKILEARKLTQGAVTQIAVNGG</sequence>
<dbReference type="RefSeq" id="WP_345673324.1">
    <property type="nucleotide sequence ID" value="NZ_BAABHS010000001.1"/>
</dbReference>